<proteinExistence type="predicted"/>
<dbReference type="InterPro" id="IPR013969">
    <property type="entry name" value="Oligosacch_biosynth_Alg14"/>
</dbReference>
<keyword evidence="7" id="KW-1185">Reference proteome</keyword>
<dbReference type="PANTHER" id="PTHR12154">
    <property type="entry name" value="GLYCOSYL TRANSFERASE-RELATED"/>
    <property type="match status" value="1"/>
</dbReference>
<dbReference type="Gene3D" id="3.40.50.2000">
    <property type="entry name" value="Glycogen Phosphorylase B"/>
    <property type="match status" value="1"/>
</dbReference>
<evidence type="ECO:0000256" key="1">
    <source>
        <dbReference type="ARBA" id="ARBA00004389"/>
    </source>
</evidence>
<keyword evidence="2" id="KW-0812">Transmembrane</keyword>
<evidence type="ECO:0000256" key="4">
    <source>
        <dbReference type="ARBA" id="ARBA00022989"/>
    </source>
</evidence>
<dbReference type="SUPFAM" id="SSF53756">
    <property type="entry name" value="UDP-Glycosyltransferase/glycogen phosphorylase"/>
    <property type="match status" value="1"/>
</dbReference>
<comment type="caution">
    <text evidence="6">The sequence shown here is derived from an EMBL/GenBank/DDBJ whole genome shotgun (WGS) entry which is preliminary data.</text>
</comment>
<keyword evidence="4" id="KW-1133">Transmembrane helix</keyword>
<dbReference type="RefSeq" id="WP_131905619.1">
    <property type="nucleotide sequence ID" value="NZ_BAAAFU010000004.1"/>
</dbReference>
<evidence type="ECO:0000313" key="7">
    <source>
        <dbReference type="Proteomes" id="UP000294887"/>
    </source>
</evidence>
<organism evidence="6 7">
    <name type="scientific">Cocleimonas flava</name>
    <dbReference type="NCBI Taxonomy" id="634765"/>
    <lineage>
        <taxon>Bacteria</taxon>
        <taxon>Pseudomonadati</taxon>
        <taxon>Pseudomonadota</taxon>
        <taxon>Gammaproteobacteria</taxon>
        <taxon>Thiotrichales</taxon>
        <taxon>Thiotrichaceae</taxon>
        <taxon>Cocleimonas</taxon>
    </lineage>
</organism>
<evidence type="ECO:0000256" key="3">
    <source>
        <dbReference type="ARBA" id="ARBA00022824"/>
    </source>
</evidence>
<sequence>MSKNKKPKVLAIASPGGHWIQLNKICNPLEDRFDLTYVTPGSEYASAVKNSRKVLNVTDASADSKIKLIPLAFQLLWIFIKERPTAIISTGAAPGAIAFLLAKFLPIKTIWVDSIANVSQISRSGRMVMKHADKVITQWEPLSDGEKVVYKGSIL</sequence>
<dbReference type="GO" id="GO:0006488">
    <property type="term" value="P:dolichol-linked oligosaccharide biosynthetic process"/>
    <property type="evidence" value="ECO:0007669"/>
    <property type="project" value="InterPro"/>
</dbReference>
<dbReference type="Proteomes" id="UP000294887">
    <property type="component" value="Unassembled WGS sequence"/>
</dbReference>
<evidence type="ECO:0000256" key="5">
    <source>
        <dbReference type="ARBA" id="ARBA00023136"/>
    </source>
</evidence>
<protein>
    <submittedName>
        <fullName evidence="6">Oligosaccharide biosynthesis protein Alg14</fullName>
    </submittedName>
</protein>
<evidence type="ECO:0000256" key="2">
    <source>
        <dbReference type="ARBA" id="ARBA00022692"/>
    </source>
</evidence>
<dbReference type="Pfam" id="PF08660">
    <property type="entry name" value="Alg14"/>
    <property type="match status" value="1"/>
</dbReference>
<gene>
    <name evidence="6" type="ORF">EV695_1840</name>
</gene>
<accession>A0A4R1F1U4</accession>
<name>A0A4R1F1U4_9GAMM</name>
<keyword evidence="3" id="KW-0256">Endoplasmic reticulum</keyword>
<dbReference type="EMBL" id="SMFQ01000003">
    <property type="protein sequence ID" value="TCJ87330.1"/>
    <property type="molecule type" value="Genomic_DNA"/>
</dbReference>
<dbReference type="AlphaFoldDB" id="A0A4R1F1U4"/>
<dbReference type="OrthoDB" id="555447at2"/>
<dbReference type="PANTHER" id="PTHR12154:SF4">
    <property type="entry name" value="UDP-N-ACETYLGLUCOSAMINE TRANSFERASE SUBUNIT ALG14 HOMOLOG"/>
    <property type="match status" value="1"/>
</dbReference>
<reference evidence="6 7" key="1">
    <citation type="submission" date="2019-03" db="EMBL/GenBank/DDBJ databases">
        <title>Genomic Encyclopedia of Type Strains, Phase IV (KMG-IV): sequencing the most valuable type-strain genomes for metagenomic binning, comparative biology and taxonomic classification.</title>
        <authorList>
            <person name="Goeker M."/>
        </authorList>
    </citation>
    <scope>NUCLEOTIDE SEQUENCE [LARGE SCALE GENOMIC DNA]</scope>
    <source>
        <strain evidence="6 7">DSM 24830</strain>
    </source>
</reference>
<comment type="subcellular location">
    <subcellularLocation>
        <location evidence="1">Endoplasmic reticulum membrane</location>
        <topology evidence="1">Single-pass membrane protein</topology>
    </subcellularLocation>
</comment>
<evidence type="ECO:0000313" key="6">
    <source>
        <dbReference type="EMBL" id="TCJ87330.1"/>
    </source>
</evidence>
<dbReference type="GO" id="GO:0004577">
    <property type="term" value="F:N-acetylglucosaminyldiphosphodolichol N-acetylglucosaminyltransferase activity"/>
    <property type="evidence" value="ECO:0007669"/>
    <property type="project" value="TreeGrafter"/>
</dbReference>
<keyword evidence="5" id="KW-0472">Membrane</keyword>